<feature type="domain" description="PAS" evidence="2">
    <location>
        <begin position="77"/>
        <end position="144"/>
    </location>
</feature>
<evidence type="ECO:0000313" key="4">
    <source>
        <dbReference type="Proteomes" id="UP001500191"/>
    </source>
</evidence>
<dbReference type="EMBL" id="BAAADB010000019">
    <property type="protein sequence ID" value="GAA0513235.1"/>
    <property type="molecule type" value="Genomic_DNA"/>
</dbReference>
<evidence type="ECO:0000259" key="2">
    <source>
        <dbReference type="PROSITE" id="PS50112"/>
    </source>
</evidence>
<accession>A0ABP3M5X8</accession>
<dbReference type="Pfam" id="PF00989">
    <property type="entry name" value="PAS"/>
    <property type="match status" value="1"/>
</dbReference>
<evidence type="ECO:0000256" key="1">
    <source>
        <dbReference type="SAM" id="Phobius"/>
    </source>
</evidence>
<feature type="transmembrane region" description="Helical" evidence="1">
    <location>
        <begin position="35"/>
        <end position="56"/>
    </location>
</feature>
<name>A0ABP3M5X8_9DEIO</name>
<feature type="transmembrane region" description="Helical" evidence="1">
    <location>
        <begin position="12"/>
        <end position="29"/>
    </location>
</feature>
<dbReference type="SMART" id="SM00091">
    <property type="entry name" value="PAS"/>
    <property type="match status" value="1"/>
</dbReference>
<keyword evidence="1" id="KW-0472">Membrane</keyword>
<dbReference type="RefSeq" id="WP_343758594.1">
    <property type="nucleotide sequence ID" value="NZ_BAAADB010000019.1"/>
</dbReference>
<keyword evidence="1" id="KW-0812">Transmembrane</keyword>
<sequence length="197" mass="21618">MRPGLLEWRWACALFALLVLESFLLAWLVPRPALWAVLPPVLVVLAGTAWLAPRVLGLLRGHRELRASYAAELGFARQIMETVEHGLTVSDEDGRFVYVNRAYARMLGLTPAEVVGRSPFEWTVPEDHDRLREARALRQAGGSSSYATRLRRADGSLVSVVVSGTPRWHAGRIVGNVAAVVALGQLEVGVAEVDGRF</sequence>
<dbReference type="PROSITE" id="PS50112">
    <property type="entry name" value="PAS"/>
    <property type="match status" value="1"/>
</dbReference>
<dbReference type="Gene3D" id="3.30.450.20">
    <property type="entry name" value="PAS domain"/>
    <property type="match status" value="1"/>
</dbReference>
<keyword evidence="4" id="KW-1185">Reference proteome</keyword>
<dbReference type="Proteomes" id="UP001500191">
    <property type="component" value="Unassembled WGS sequence"/>
</dbReference>
<organism evidence="3 4">
    <name type="scientific">Deinococcus depolymerans</name>
    <dbReference type="NCBI Taxonomy" id="392408"/>
    <lineage>
        <taxon>Bacteria</taxon>
        <taxon>Thermotogati</taxon>
        <taxon>Deinococcota</taxon>
        <taxon>Deinococci</taxon>
        <taxon>Deinococcales</taxon>
        <taxon>Deinococcaceae</taxon>
        <taxon>Deinococcus</taxon>
    </lineage>
</organism>
<dbReference type="InterPro" id="IPR013767">
    <property type="entry name" value="PAS_fold"/>
</dbReference>
<gene>
    <name evidence="3" type="ORF">GCM10008937_21180</name>
</gene>
<proteinExistence type="predicted"/>
<dbReference type="SUPFAM" id="SSF55785">
    <property type="entry name" value="PYP-like sensor domain (PAS domain)"/>
    <property type="match status" value="1"/>
</dbReference>
<evidence type="ECO:0000313" key="3">
    <source>
        <dbReference type="EMBL" id="GAA0513235.1"/>
    </source>
</evidence>
<dbReference type="InterPro" id="IPR035965">
    <property type="entry name" value="PAS-like_dom_sf"/>
</dbReference>
<reference evidence="4" key="1">
    <citation type="journal article" date="2019" name="Int. J. Syst. Evol. Microbiol.">
        <title>The Global Catalogue of Microorganisms (GCM) 10K type strain sequencing project: providing services to taxonomists for standard genome sequencing and annotation.</title>
        <authorList>
            <consortium name="The Broad Institute Genomics Platform"/>
            <consortium name="The Broad Institute Genome Sequencing Center for Infectious Disease"/>
            <person name="Wu L."/>
            <person name="Ma J."/>
        </authorList>
    </citation>
    <scope>NUCLEOTIDE SEQUENCE [LARGE SCALE GENOMIC DNA]</scope>
    <source>
        <strain evidence="4">JCM 14368</strain>
    </source>
</reference>
<dbReference type="NCBIfam" id="TIGR00229">
    <property type="entry name" value="sensory_box"/>
    <property type="match status" value="1"/>
</dbReference>
<dbReference type="InterPro" id="IPR000014">
    <property type="entry name" value="PAS"/>
</dbReference>
<comment type="caution">
    <text evidence="3">The sequence shown here is derived from an EMBL/GenBank/DDBJ whole genome shotgun (WGS) entry which is preliminary data.</text>
</comment>
<protein>
    <recommendedName>
        <fullName evidence="2">PAS domain-containing protein</fullName>
    </recommendedName>
</protein>
<keyword evidence="1" id="KW-1133">Transmembrane helix</keyword>
<dbReference type="CDD" id="cd00130">
    <property type="entry name" value="PAS"/>
    <property type="match status" value="1"/>
</dbReference>